<dbReference type="PANTHER" id="PTHR30055:SF151">
    <property type="entry name" value="TRANSCRIPTIONAL REGULATORY PROTEIN"/>
    <property type="match status" value="1"/>
</dbReference>
<dbReference type="Gene3D" id="1.10.357.10">
    <property type="entry name" value="Tetracycline Repressor, domain 2"/>
    <property type="match status" value="1"/>
</dbReference>
<dbReference type="PROSITE" id="PS50977">
    <property type="entry name" value="HTH_TETR_2"/>
    <property type="match status" value="1"/>
</dbReference>
<feature type="DNA-binding region" description="H-T-H motif" evidence="4">
    <location>
        <begin position="56"/>
        <end position="75"/>
    </location>
</feature>
<protein>
    <submittedName>
        <fullName evidence="6">TetR family transcriptional regulator</fullName>
    </submittedName>
</protein>
<keyword evidence="2 4" id="KW-0238">DNA-binding</keyword>
<dbReference type="InterPro" id="IPR036271">
    <property type="entry name" value="Tet_transcr_reg_TetR-rel_C_sf"/>
</dbReference>
<evidence type="ECO:0000256" key="2">
    <source>
        <dbReference type="ARBA" id="ARBA00023125"/>
    </source>
</evidence>
<evidence type="ECO:0000256" key="3">
    <source>
        <dbReference type="ARBA" id="ARBA00023163"/>
    </source>
</evidence>
<evidence type="ECO:0000256" key="1">
    <source>
        <dbReference type="ARBA" id="ARBA00023015"/>
    </source>
</evidence>
<dbReference type="InterPro" id="IPR050109">
    <property type="entry name" value="HTH-type_TetR-like_transc_reg"/>
</dbReference>
<evidence type="ECO:0000313" key="6">
    <source>
        <dbReference type="EMBL" id="GGM11281.1"/>
    </source>
</evidence>
<keyword evidence="7" id="KW-1185">Reference proteome</keyword>
<reference evidence="6" key="1">
    <citation type="journal article" date="2014" name="Int. J. Syst. Evol. Microbiol.">
        <title>Complete genome sequence of Corynebacterium casei LMG S-19264T (=DSM 44701T), isolated from a smear-ripened cheese.</title>
        <authorList>
            <consortium name="US DOE Joint Genome Institute (JGI-PGF)"/>
            <person name="Walter F."/>
            <person name="Albersmeier A."/>
            <person name="Kalinowski J."/>
            <person name="Ruckert C."/>
        </authorList>
    </citation>
    <scope>NUCLEOTIDE SEQUENCE</scope>
    <source>
        <strain evidence="6">JCM 3051</strain>
    </source>
</reference>
<dbReference type="RefSeq" id="WP_229784913.1">
    <property type="nucleotide sequence ID" value="NZ_BMPT01000001.1"/>
</dbReference>
<dbReference type="Proteomes" id="UP000655589">
    <property type="component" value="Unassembled WGS sequence"/>
</dbReference>
<feature type="domain" description="HTH tetR-type" evidence="5">
    <location>
        <begin position="33"/>
        <end position="93"/>
    </location>
</feature>
<accession>A0A8H9L387</accession>
<dbReference type="PRINTS" id="PR00455">
    <property type="entry name" value="HTHTETR"/>
</dbReference>
<dbReference type="Pfam" id="PF00440">
    <property type="entry name" value="TetR_N"/>
    <property type="match status" value="1"/>
</dbReference>
<dbReference type="AlphaFoldDB" id="A0A8H9L387"/>
<name>A0A8H9L387_9MICO</name>
<proteinExistence type="predicted"/>
<reference evidence="6" key="2">
    <citation type="submission" date="2020-09" db="EMBL/GenBank/DDBJ databases">
        <authorList>
            <person name="Sun Q."/>
            <person name="Ohkuma M."/>
        </authorList>
    </citation>
    <scope>NUCLEOTIDE SEQUENCE</scope>
    <source>
        <strain evidence="6">JCM 3051</strain>
    </source>
</reference>
<keyword evidence="3" id="KW-0804">Transcription</keyword>
<organism evidence="6 7">
    <name type="scientific">Promicromonospora citrea</name>
    <dbReference type="NCBI Taxonomy" id="43677"/>
    <lineage>
        <taxon>Bacteria</taxon>
        <taxon>Bacillati</taxon>
        <taxon>Actinomycetota</taxon>
        <taxon>Actinomycetes</taxon>
        <taxon>Micrococcales</taxon>
        <taxon>Promicromonosporaceae</taxon>
        <taxon>Promicromonospora</taxon>
    </lineage>
</organism>
<evidence type="ECO:0000256" key="4">
    <source>
        <dbReference type="PROSITE-ProRule" id="PRU00335"/>
    </source>
</evidence>
<dbReference type="SUPFAM" id="SSF46689">
    <property type="entry name" value="Homeodomain-like"/>
    <property type="match status" value="1"/>
</dbReference>
<evidence type="ECO:0000259" key="5">
    <source>
        <dbReference type="PROSITE" id="PS50977"/>
    </source>
</evidence>
<dbReference type="Gene3D" id="1.10.10.60">
    <property type="entry name" value="Homeodomain-like"/>
    <property type="match status" value="1"/>
</dbReference>
<sequence>MSTDTTPEQPELPPAVRRLWGIDTPRRRGPKPALSTTQIVRAAMELADAEGLPAVSMARVAETLGYTPMALYRHVANKEELLLLMVDAVAADAPEIPDGAGWREGLQLWTRAQIDMGIRRPWMLELPLSSAPPGPHRVRWMEQAFKAMRTLDLPADEKLAVIGLLAQHVLGEARVQVESRRAAVQQVLRDSGLPASTPEAELDPAAVEAANPWAALEALLVRYAGPGGYPHLFAAFSTWDAAAPTAPDDEVGFGIEILLDGVEAYLRRRGALPDEG</sequence>
<dbReference type="InterPro" id="IPR009057">
    <property type="entry name" value="Homeodomain-like_sf"/>
</dbReference>
<dbReference type="EMBL" id="BMPT01000001">
    <property type="protein sequence ID" value="GGM11281.1"/>
    <property type="molecule type" value="Genomic_DNA"/>
</dbReference>
<dbReference type="InterPro" id="IPR004111">
    <property type="entry name" value="Repressor_TetR_C"/>
</dbReference>
<dbReference type="GO" id="GO:0000976">
    <property type="term" value="F:transcription cis-regulatory region binding"/>
    <property type="evidence" value="ECO:0007669"/>
    <property type="project" value="TreeGrafter"/>
</dbReference>
<evidence type="ECO:0000313" key="7">
    <source>
        <dbReference type="Proteomes" id="UP000655589"/>
    </source>
</evidence>
<dbReference type="InterPro" id="IPR001647">
    <property type="entry name" value="HTH_TetR"/>
</dbReference>
<gene>
    <name evidence="6" type="ORF">GCM10010102_03890</name>
</gene>
<dbReference type="GO" id="GO:0003700">
    <property type="term" value="F:DNA-binding transcription factor activity"/>
    <property type="evidence" value="ECO:0007669"/>
    <property type="project" value="TreeGrafter"/>
</dbReference>
<keyword evidence="1" id="KW-0805">Transcription regulation</keyword>
<dbReference type="SUPFAM" id="SSF48498">
    <property type="entry name" value="Tetracyclin repressor-like, C-terminal domain"/>
    <property type="match status" value="1"/>
</dbReference>
<dbReference type="Pfam" id="PF02909">
    <property type="entry name" value="TetR_C_1"/>
    <property type="match status" value="1"/>
</dbReference>
<comment type="caution">
    <text evidence="6">The sequence shown here is derived from an EMBL/GenBank/DDBJ whole genome shotgun (WGS) entry which is preliminary data.</text>
</comment>
<dbReference type="PANTHER" id="PTHR30055">
    <property type="entry name" value="HTH-TYPE TRANSCRIPTIONAL REGULATOR RUTR"/>
    <property type="match status" value="1"/>
</dbReference>
<dbReference type="GO" id="GO:0045892">
    <property type="term" value="P:negative regulation of DNA-templated transcription"/>
    <property type="evidence" value="ECO:0007669"/>
    <property type="project" value="InterPro"/>
</dbReference>